<sequence>MGRKDRLDAYELIVTPLRMNRGHEESSPPPPMSDLPRSGIWIQGECQQLASCQMGPQDIAPE</sequence>
<keyword evidence="2" id="KW-1185">Reference proteome</keyword>
<gene>
    <name evidence="1" type="ORF">MJO28_011799</name>
</gene>
<protein>
    <submittedName>
        <fullName evidence="1">Uncharacterized protein</fullName>
    </submittedName>
</protein>
<organism evidence="1 2">
    <name type="scientific">Puccinia striiformis f. sp. tritici</name>
    <dbReference type="NCBI Taxonomy" id="168172"/>
    <lineage>
        <taxon>Eukaryota</taxon>
        <taxon>Fungi</taxon>
        <taxon>Dikarya</taxon>
        <taxon>Basidiomycota</taxon>
        <taxon>Pucciniomycotina</taxon>
        <taxon>Pucciniomycetes</taxon>
        <taxon>Pucciniales</taxon>
        <taxon>Pucciniaceae</taxon>
        <taxon>Puccinia</taxon>
    </lineage>
</organism>
<reference evidence="2" key="1">
    <citation type="journal article" date="2018" name="BMC Genomics">
        <title>Genomic insights into host adaptation between the wheat stripe rust pathogen (Puccinia striiformis f. sp. tritici) and the barley stripe rust pathogen (Puccinia striiformis f. sp. hordei).</title>
        <authorList>
            <person name="Xia C."/>
            <person name="Wang M."/>
            <person name="Yin C."/>
            <person name="Cornejo O.E."/>
            <person name="Hulbert S.H."/>
            <person name="Chen X."/>
        </authorList>
    </citation>
    <scope>NUCLEOTIDE SEQUENCE [LARGE SCALE GENOMIC DNA]</scope>
    <source>
        <strain evidence="2">93-210</strain>
    </source>
</reference>
<evidence type="ECO:0000313" key="1">
    <source>
        <dbReference type="EMBL" id="KAI7944271.1"/>
    </source>
</evidence>
<evidence type="ECO:0000313" key="2">
    <source>
        <dbReference type="Proteomes" id="UP001060170"/>
    </source>
</evidence>
<reference evidence="2" key="2">
    <citation type="journal article" date="2018" name="Mol. Plant Microbe Interact.">
        <title>Genome sequence resources for the wheat stripe rust pathogen (Puccinia striiformis f. sp. tritici) and the barley stripe rust pathogen (Puccinia striiformis f. sp. hordei).</title>
        <authorList>
            <person name="Xia C."/>
            <person name="Wang M."/>
            <person name="Yin C."/>
            <person name="Cornejo O.E."/>
            <person name="Hulbert S.H."/>
            <person name="Chen X."/>
        </authorList>
    </citation>
    <scope>NUCLEOTIDE SEQUENCE [LARGE SCALE GENOMIC DNA]</scope>
    <source>
        <strain evidence="2">93-210</strain>
    </source>
</reference>
<accession>A0ACC0E4I3</accession>
<name>A0ACC0E4I3_9BASI</name>
<comment type="caution">
    <text evidence="1">The sequence shown here is derived from an EMBL/GenBank/DDBJ whole genome shotgun (WGS) entry which is preliminary data.</text>
</comment>
<proteinExistence type="predicted"/>
<dbReference type="Proteomes" id="UP001060170">
    <property type="component" value="Chromosome 11"/>
</dbReference>
<reference evidence="1 2" key="3">
    <citation type="journal article" date="2022" name="Microbiol. Spectr.">
        <title>Folding features and dynamics of 3D genome architecture in plant fungal pathogens.</title>
        <authorList>
            <person name="Xia C."/>
        </authorList>
    </citation>
    <scope>NUCLEOTIDE SEQUENCE [LARGE SCALE GENOMIC DNA]</scope>
    <source>
        <strain evidence="1 2">93-210</strain>
    </source>
</reference>
<dbReference type="EMBL" id="CM045875">
    <property type="protein sequence ID" value="KAI7944271.1"/>
    <property type="molecule type" value="Genomic_DNA"/>
</dbReference>